<evidence type="ECO:0000256" key="3">
    <source>
        <dbReference type="ARBA" id="ARBA00023163"/>
    </source>
</evidence>
<dbReference type="Gene3D" id="1.10.10.10">
    <property type="entry name" value="Winged helix-like DNA-binding domain superfamily/Winged helix DNA-binding domain"/>
    <property type="match status" value="1"/>
</dbReference>
<keyword evidence="6" id="KW-1185">Reference proteome</keyword>
<protein>
    <submittedName>
        <fullName evidence="5">MarR family transcriptional regulator</fullName>
    </submittedName>
</protein>
<keyword evidence="2" id="KW-0238">DNA-binding</keyword>
<keyword evidence="3" id="KW-0804">Transcription</keyword>
<evidence type="ECO:0000313" key="5">
    <source>
        <dbReference type="EMBL" id="WXG69861.1"/>
    </source>
</evidence>
<dbReference type="PANTHER" id="PTHR42756">
    <property type="entry name" value="TRANSCRIPTIONAL REGULATOR, MARR"/>
    <property type="match status" value="1"/>
</dbReference>
<dbReference type="Proteomes" id="UP001432000">
    <property type="component" value="Chromosome"/>
</dbReference>
<dbReference type="PROSITE" id="PS01117">
    <property type="entry name" value="HTH_MARR_1"/>
    <property type="match status" value="1"/>
</dbReference>
<sequence length="164" mass="18265">MSTMESEVFSAPDDDAVESATDGHPTLLYAVKQVELAVRAHMDALLRPINITALQYTALTVLRRRDGLSAAELARNSFVTAQTMGEMISTLEKRGLLTRRIDPANKRRMLTSLTDDARSMLADYDAEILALENRMLGDLSPQQRQAFRHYLSSCRVALGDTRAH</sequence>
<evidence type="ECO:0000256" key="1">
    <source>
        <dbReference type="ARBA" id="ARBA00023015"/>
    </source>
</evidence>
<dbReference type="InterPro" id="IPR000835">
    <property type="entry name" value="HTH_MarR-typ"/>
</dbReference>
<name>A0ABZ2PTS0_9NOCA</name>
<dbReference type="RefSeq" id="WP_338890894.1">
    <property type="nucleotide sequence ID" value="NZ_CP147846.1"/>
</dbReference>
<dbReference type="Pfam" id="PF01047">
    <property type="entry name" value="MarR"/>
    <property type="match status" value="1"/>
</dbReference>
<dbReference type="SUPFAM" id="SSF46785">
    <property type="entry name" value="Winged helix' DNA-binding domain"/>
    <property type="match status" value="1"/>
</dbReference>
<gene>
    <name evidence="5" type="ORF">WDS16_04755</name>
</gene>
<dbReference type="SMART" id="SM00347">
    <property type="entry name" value="HTH_MARR"/>
    <property type="match status" value="1"/>
</dbReference>
<organism evidence="5 6">
    <name type="scientific">Rhodococcus sovatensis</name>
    <dbReference type="NCBI Taxonomy" id="1805840"/>
    <lineage>
        <taxon>Bacteria</taxon>
        <taxon>Bacillati</taxon>
        <taxon>Actinomycetota</taxon>
        <taxon>Actinomycetes</taxon>
        <taxon>Mycobacteriales</taxon>
        <taxon>Nocardiaceae</taxon>
        <taxon>Rhodococcus</taxon>
    </lineage>
</organism>
<dbReference type="PROSITE" id="PS50995">
    <property type="entry name" value="HTH_MARR_2"/>
    <property type="match status" value="1"/>
</dbReference>
<dbReference type="EMBL" id="CP147846">
    <property type="protein sequence ID" value="WXG69861.1"/>
    <property type="molecule type" value="Genomic_DNA"/>
</dbReference>
<dbReference type="InterPro" id="IPR023187">
    <property type="entry name" value="Tscrpt_reg_MarR-type_CS"/>
</dbReference>
<accession>A0ABZ2PTS0</accession>
<feature type="domain" description="HTH marR-type" evidence="4">
    <location>
        <begin position="24"/>
        <end position="156"/>
    </location>
</feature>
<dbReference type="InterPro" id="IPR036390">
    <property type="entry name" value="WH_DNA-bd_sf"/>
</dbReference>
<evidence type="ECO:0000313" key="6">
    <source>
        <dbReference type="Proteomes" id="UP001432000"/>
    </source>
</evidence>
<reference evidence="5 6" key="1">
    <citation type="submission" date="2024-03" db="EMBL/GenBank/DDBJ databases">
        <title>Natural products discovery in diverse microorganisms through a two-stage MS feature dereplication strategy.</title>
        <authorList>
            <person name="Zhang R."/>
        </authorList>
    </citation>
    <scope>NUCLEOTIDE SEQUENCE [LARGE SCALE GENOMIC DNA]</scope>
    <source>
        <strain evidence="5 6">18930</strain>
    </source>
</reference>
<evidence type="ECO:0000259" key="4">
    <source>
        <dbReference type="PROSITE" id="PS50995"/>
    </source>
</evidence>
<proteinExistence type="predicted"/>
<evidence type="ECO:0000256" key="2">
    <source>
        <dbReference type="ARBA" id="ARBA00023125"/>
    </source>
</evidence>
<keyword evidence="1" id="KW-0805">Transcription regulation</keyword>
<dbReference type="PANTHER" id="PTHR42756:SF1">
    <property type="entry name" value="TRANSCRIPTIONAL REPRESSOR OF EMRAB OPERON"/>
    <property type="match status" value="1"/>
</dbReference>
<dbReference type="InterPro" id="IPR036388">
    <property type="entry name" value="WH-like_DNA-bd_sf"/>
</dbReference>